<dbReference type="PANTHER" id="PTHR46388">
    <property type="entry name" value="NHL REPEAT-CONTAINING PROTEIN 2"/>
    <property type="match status" value="1"/>
</dbReference>
<protein>
    <recommendedName>
        <fullName evidence="3">NHL repeat-containing protein</fullName>
    </recommendedName>
</protein>
<organism evidence="1 2">
    <name type="scientific">SAR324 cluster bacterium</name>
    <dbReference type="NCBI Taxonomy" id="2024889"/>
    <lineage>
        <taxon>Bacteria</taxon>
        <taxon>Deltaproteobacteria</taxon>
        <taxon>SAR324 cluster</taxon>
    </lineage>
</organism>
<dbReference type="Gene3D" id="2.120.10.30">
    <property type="entry name" value="TolB, C-terminal domain"/>
    <property type="match status" value="1"/>
</dbReference>
<dbReference type="InterPro" id="IPR011042">
    <property type="entry name" value="6-blade_b-propeller_TolB-like"/>
</dbReference>
<name>A0A2D6YGP8_9DELT</name>
<comment type="caution">
    <text evidence="1">The sequence shown here is derived from an EMBL/GenBank/DDBJ whole genome shotgun (WGS) entry which is preliminary data.</text>
</comment>
<proteinExistence type="predicted"/>
<sequence>MNYPKYFCLTLLLIGYGFLTNCSEEESPSSPTPSPAAPSNYGKGGDVLINPISNTQISSKPVFILTFGDLVHSVIIDSVSYPGKPNSTLSSSQDSSLCLRANSNSNCEALSVIFNDNSTIATVTPLNHLNEDNYTFLATGNILTSIGSLGEDQEFQYTVVFPHGGAIQNSLTNLAGDKHILIGSPLLDSPRGLATDGTYLYVADTYNEKIQKITLSSSVTNSFSLNSLSGEVQTLLEPVDVTVSSTHLYILDQGFRRVLKVPLAGGAPTSIAGGGSIGYTDGSGISAQFNAPNAFTNTKDSLFVADTCNNTIRRIDLDTNIVTSLLPPEPGCGSGSSDSDKLNSPTDLTTNGYQLYIADKGNSAIKRIDLNDCKEQEWTNCTFDKIINLNSQPISIITDGSYIYVGTDDHKIHRYDLNGSPTDNNPFPISAITPQSLTTDGQSLIYSEEGRNRIVRLH</sequence>
<dbReference type="SUPFAM" id="SSF101898">
    <property type="entry name" value="NHL repeat"/>
    <property type="match status" value="1"/>
</dbReference>
<evidence type="ECO:0008006" key="3">
    <source>
        <dbReference type="Google" id="ProtNLM"/>
    </source>
</evidence>
<dbReference type="Gene3D" id="2.40.10.500">
    <property type="match status" value="1"/>
</dbReference>
<evidence type="ECO:0000313" key="2">
    <source>
        <dbReference type="Proteomes" id="UP000226525"/>
    </source>
</evidence>
<accession>A0A2D6YGP8</accession>
<dbReference type="CDD" id="cd05819">
    <property type="entry name" value="NHL"/>
    <property type="match status" value="1"/>
</dbReference>
<dbReference type="EMBL" id="NZEX01000026">
    <property type="protein sequence ID" value="MAH62354.1"/>
    <property type="molecule type" value="Genomic_DNA"/>
</dbReference>
<dbReference type="Proteomes" id="UP000226525">
    <property type="component" value="Unassembled WGS sequence"/>
</dbReference>
<dbReference type="PANTHER" id="PTHR46388:SF2">
    <property type="entry name" value="NHL REPEAT-CONTAINING PROTEIN 2"/>
    <property type="match status" value="1"/>
</dbReference>
<gene>
    <name evidence="1" type="ORF">CMN54_02660</name>
</gene>
<evidence type="ECO:0000313" key="1">
    <source>
        <dbReference type="EMBL" id="MAH62354.1"/>
    </source>
</evidence>
<reference evidence="2" key="1">
    <citation type="submission" date="2017-09" db="EMBL/GenBank/DDBJ databases">
        <title>The Reconstruction of 2,631 Draft Metagenome-Assembled Genomes from the Global Oceans.</title>
        <authorList>
            <person name="Tully B.J."/>
            <person name="Graham E.D."/>
            <person name="Heidelberg J.F."/>
        </authorList>
    </citation>
    <scope>NUCLEOTIDE SEQUENCE [LARGE SCALE GENOMIC DNA]</scope>
</reference>
<dbReference type="AlphaFoldDB" id="A0A2D6YGP8"/>